<dbReference type="VEuPathDB" id="FungiDB:PPTG_07074"/>
<gene>
    <name evidence="5" type="ORF">L914_02136</name>
</gene>
<dbReference type="Gene3D" id="3.90.25.70">
    <property type="match status" value="1"/>
</dbReference>
<sequence length="431" mass="47011">MLTRGLATIPLPGIDVPFHSRELLSGVPSFRELLRTKFDPHVLERQLPLLEGRYIPNLVATPFSLERSYFQKVYAATRSRYLAEILDSKKWESASKAQLAHLLMVELLAYQSASPVQWIKTQQLLFSQGGVHRFVEIGPAPALTNMALRTLEIGDYPNVPREIFWYQRDREAVHFEEETSNISAFEHVRGLAGEVIATEPVPKVEEVLAPAPVAAVPVQQIQAALAPAPDAPVAALHVLRVLLAVRLNKDLAEIKKDTDVKTLCAGKSAVQNEILGDLEKEFGSVTEDAGEMPLKELESKFSGYKTLGKVTNGLINRMVASTMPGGFTMSSIKEYLSSEKGLGAGRMESVLAHSLLLAPQARFKSDADARKWLDETMKDYASCAGISLDCPTVAATSDAVGMSFNPVPVSIPTVSGKPVEAKHSLLVMLAA</sequence>
<feature type="domain" description="Fatty acid synthase subunit alpha acyl carrier" evidence="4">
    <location>
        <begin position="229"/>
        <end position="388"/>
    </location>
</feature>
<dbReference type="Pfam" id="PF18325">
    <property type="entry name" value="Fas_alpha_ACP"/>
    <property type="match status" value="1"/>
</dbReference>
<protein>
    <recommendedName>
        <fullName evidence="4">Fatty acid synthase subunit alpha acyl carrier domain-containing protein</fullName>
    </recommendedName>
</protein>
<evidence type="ECO:0000256" key="2">
    <source>
        <dbReference type="ARBA" id="ARBA00022553"/>
    </source>
</evidence>
<dbReference type="PANTHER" id="PTHR10982:SF21">
    <property type="entry name" value="FATTY ACID SYNTHASE SUBUNIT BETA"/>
    <property type="match status" value="1"/>
</dbReference>
<dbReference type="FunFam" id="3.90.25.70:FF:000001">
    <property type="entry name" value="Fatty acid synthase subunit alpha"/>
    <property type="match status" value="1"/>
</dbReference>
<accession>W2P151</accession>
<dbReference type="SUPFAM" id="SSF52151">
    <property type="entry name" value="FabD/lysophospholipase-like"/>
    <property type="match status" value="1"/>
</dbReference>
<reference evidence="5" key="1">
    <citation type="submission" date="2013-11" db="EMBL/GenBank/DDBJ databases">
        <title>The Genome Sequence of Phytophthora parasitica IAC_01/95.</title>
        <authorList>
            <consortium name="The Broad Institute Genomics Platform"/>
            <person name="Russ C."/>
            <person name="Tyler B."/>
            <person name="Panabieres F."/>
            <person name="Shan W."/>
            <person name="Tripathy S."/>
            <person name="Grunwald N."/>
            <person name="Machado M."/>
            <person name="Johnson C.S."/>
            <person name="Arredondo F."/>
            <person name="Hong C."/>
            <person name="Coffey M."/>
            <person name="Young S.K."/>
            <person name="Zeng Q."/>
            <person name="Gargeya S."/>
            <person name="Fitzgerald M."/>
            <person name="Abouelleil A."/>
            <person name="Alvarado L."/>
            <person name="Chapman S.B."/>
            <person name="Gainer-Dewar J."/>
            <person name="Goldberg J."/>
            <person name="Griggs A."/>
            <person name="Gujja S."/>
            <person name="Hansen M."/>
            <person name="Howarth C."/>
            <person name="Imamovic A."/>
            <person name="Ireland A."/>
            <person name="Larimer J."/>
            <person name="McCowan C."/>
            <person name="Murphy C."/>
            <person name="Pearson M."/>
            <person name="Poon T.W."/>
            <person name="Priest M."/>
            <person name="Roberts A."/>
            <person name="Saif S."/>
            <person name="Shea T."/>
            <person name="Sykes S."/>
            <person name="Wortman J."/>
            <person name="Nusbaum C."/>
            <person name="Birren B."/>
        </authorList>
    </citation>
    <scope>NUCLEOTIDE SEQUENCE [LARGE SCALE GENOMIC DNA]</scope>
    <source>
        <strain evidence="5">IAC_01/95</strain>
    </source>
</reference>
<organism evidence="5">
    <name type="scientific">Phytophthora nicotianae</name>
    <name type="common">Potato buckeye rot agent</name>
    <name type="synonym">Phytophthora parasitica</name>
    <dbReference type="NCBI Taxonomy" id="4792"/>
    <lineage>
        <taxon>Eukaryota</taxon>
        <taxon>Sar</taxon>
        <taxon>Stramenopiles</taxon>
        <taxon>Oomycota</taxon>
        <taxon>Peronosporomycetes</taxon>
        <taxon>Peronosporales</taxon>
        <taxon>Peronosporaceae</taxon>
        <taxon>Phytophthora</taxon>
    </lineage>
</organism>
<dbReference type="EMBL" id="KI690973">
    <property type="protein sequence ID" value="ETM54546.1"/>
    <property type="molecule type" value="Genomic_DNA"/>
</dbReference>
<dbReference type="InterPro" id="IPR040899">
    <property type="entry name" value="Fas_alpha_ACP"/>
</dbReference>
<proteinExistence type="predicted"/>
<dbReference type="PANTHER" id="PTHR10982">
    <property type="entry name" value="MALONYL COA-ACYL CARRIER PROTEIN TRANSACYLASE"/>
    <property type="match status" value="1"/>
</dbReference>
<dbReference type="GO" id="GO:0008897">
    <property type="term" value="F:holo-[acyl-carrier-protein] synthase activity"/>
    <property type="evidence" value="ECO:0007669"/>
    <property type="project" value="InterPro"/>
</dbReference>
<keyword evidence="1" id="KW-0596">Phosphopantetheine</keyword>
<keyword evidence="2" id="KW-0597">Phosphoprotein</keyword>
<evidence type="ECO:0000256" key="3">
    <source>
        <dbReference type="ARBA" id="ARBA00022679"/>
    </source>
</evidence>
<keyword evidence="3" id="KW-0808">Transferase</keyword>
<feature type="non-terminal residue" evidence="5">
    <location>
        <position position="431"/>
    </location>
</feature>
<name>W2P151_PHYNI</name>
<dbReference type="Proteomes" id="UP000054532">
    <property type="component" value="Unassembled WGS sequence"/>
</dbReference>
<dbReference type="AlphaFoldDB" id="W2P151"/>
<evidence type="ECO:0000313" key="5">
    <source>
        <dbReference type="EMBL" id="ETM54546.1"/>
    </source>
</evidence>
<dbReference type="InterPro" id="IPR016035">
    <property type="entry name" value="Acyl_Trfase/lysoPLipase"/>
</dbReference>
<evidence type="ECO:0000256" key="1">
    <source>
        <dbReference type="ARBA" id="ARBA00022450"/>
    </source>
</evidence>
<dbReference type="Gene3D" id="6.10.140.1400">
    <property type="match status" value="1"/>
</dbReference>
<dbReference type="InterPro" id="IPR050830">
    <property type="entry name" value="Fungal_FAS"/>
</dbReference>
<evidence type="ECO:0000259" key="4">
    <source>
        <dbReference type="Pfam" id="PF18325"/>
    </source>
</evidence>